<evidence type="ECO:0000313" key="1">
    <source>
        <dbReference type="EMBL" id="HGW93696.1"/>
    </source>
</evidence>
<accession>A0A832M4U9</accession>
<keyword evidence="1" id="KW-0560">Oxidoreductase</keyword>
<dbReference type="InterPro" id="IPR011008">
    <property type="entry name" value="Dimeric_a/b-barrel"/>
</dbReference>
<comment type="caution">
    <text evidence="1">The sequence shown here is derived from an EMBL/GenBank/DDBJ whole genome shotgun (WGS) entry which is preliminary data.</text>
</comment>
<name>A0A832M4U9_9CYAN</name>
<sequence length="109" mass="12370">MEDFHDCLSHKIAHVTVGEFQLGKFDEARRIYQEAVSTYGKGFKGAYLLQETGTERGIAVILWDNEQSMKDNEGTEAHKTVLKKMMPLFASTPTTTYYEVVTEIQCEEG</sequence>
<organism evidence="1">
    <name type="scientific">Oscillatoriales cyanobacterium SpSt-402</name>
    <dbReference type="NCBI Taxonomy" id="2282168"/>
    <lineage>
        <taxon>Bacteria</taxon>
        <taxon>Bacillati</taxon>
        <taxon>Cyanobacteriota</taxon>
        <taxon>Cyanophyceae</taxon>
        <taxon>Oscillatoriophycideae</taxon>
        <taxon>Oscillatoriales</taxon>
    </lineage>
</organism>
<dbReference type="SUPFAM" id="SSF54909">
    <property type="entry name" value="Dimeric alpha+beta barrel"/>
    <property type="match status" value="1"/>
</dbReference>
<gene>
    <name evidence="1" type="ORF">ENR47_05360</name>
</gene>
<dbReference type="Gene3D" id="3.30.70.100">
    <property type="match status" value="1"/>
</dbReference>
<dbReference type="AlphaFoldDB" id="A0A832M4U9"/>
<dbReference type="EMBL" id="DSRD01000349">
    <property type="protein sequence ID" value="HGW93696.1"/>
    <property type="molecule type" value="Genomic_DNA"/>
</dbReference>
<protein>
    <submittedName>
        <fullName evidence="1">Antibiotic biosynthesis monooxygenase</fullName>
    </submittedName>
</protein>
<keyword evidence="1" id="KW-0503">Monooxygenase</keyword>
<proteinExistence type="predicted"/>
<dbReference type="GO" id="GO:0004497">
    <property type="term" value="F:monooxygenase activity"/>
    <property type="evidence" value="ECO:0007669"/>
    <property type="project" value="UniProtKB-KW"/>
</dbReference>
<reference evidence="1" key="1">
    <citation type="journal article" date="2020" name="mSystems">
        <title>Genome- and Community-Level Interaction Insights into Carbon Utilization and Element Cycling Functions of Hydrothermarchaeota in Hydrothermal Sediment.</title>
        <authorList>
            <person name="Zhou Z."/>
            <person name="Liu Y."/>
            <person name="Xu W."/>
            <person name="Pan J."/>
            <person name="Luo Z.H."/>
            <person name="Li M."/>
        </authorList>
    </citation>
    <scope>NUCLEOTIDE SEQUENCE [LARGE SCALE GENOMIC DNA]</scope>
    <source>
        <strain evidence="1">SpSt-402</strain>
    </source>
</reference>